<evidence type="ECO:0000256" key="1">
    <source>
        <dbReference type="SAM" id="MobiDB-lite"/>
    </source>
</evidence>
<protein>
    <submittedName>
        <fullName evidence="2">Uncharacterized protein</fullName>
    </submittedName>
</protein>
<feature type="compositionally biased region" description="Basic and acidic residues" evidence="1">
    <location>
        <begin position="121"/>
        <end position="132"/>
    </location>
</feature>
<reference evidence="2" key="2">
    <citation type="submission" date="2020-08" db="EMBL/GenBank/DDBJ databases">
        <title>Plant Genome Project.</title>
        <authorList>
            <person name="Zhang R.-G."/>
        </authorList>
    </citation>
    <scope>NUCLEOTIDE SEQUENCE</scope>
    <source>
        <strain evidence="2">Huo1</strain>
        <tissue evidence="2">Leaf</tissue>
    </source>
</reference>
<evidence type="ECO:0000313" key="3">
    <source>
        <dbReference type="Proteomes" id="UP000298416"/>
    </source>
</evidence>
<proteinExistence type="predicted"/>
<gene>
    <name evidence="2" type="ORF">SASPL_156432</name>
</gene>
<feature type="region of interest" description="Disordered" evidence="1">
    <location>
        <begin position="197"/>
        <end position="235"/>
    </location>
</feature>
<comment type="caution">
    <text evidence="2">The sequence shown here is derived from an EMBL/GenBank/DDBJ whole genome shotgun (WGS) entry which is preliminary data.</text>
</comment>
<organism evidence="2">
    <name type="scientific">Salvia splendens</name>
    <name type="common">Scarlet sage</name>
    <dbReference type="NCBI Taxonomy" id="180675"/>
    <lineage>
        <taxon>Eukaryota</taxon>
        <taxon>Viridiplantae</taxon>
        <taxon>Streptophyta</taxon>
        <taxon>Embryophyta</taxon>
        <taxon>Tracheophyta</taxon>
        <taxon>Spermatophyta</taxon>
        <taxon>Magnoliopsida</taxon>
        <taxon>eudicotyledons</taxon>
        <taxon>Gunneridae</taxon>
        <taxon>Pentapetalae</taxon>
        <taxon>asterids</taxon>
        <taxon>lamiids</taxon>
        <taxon>Lamiales</taxon>
        <taxon>Lamiaceae</taxon>
        <taxon>Nepetoideae</taxon>
        <taxon>Mentheae</taxon>
        <taxon>Salviinae</taxon>
        <taxon>Salvia</taxon>
        <taxon>Salvia subgen. Calosphace</taxon>
        <taxon>core Calosphace</taxon>
    </lineage>
</organism>
<dbReference type="AlphaFoldDB" id="A0A8X8VX16"/>
<evidence type="ECO:0000313" key="2">
    <source>
        <dbReference type="EMBL" id="KAG6383806.1"/>
    </source>
</evidence>
<feature type="region of interest" description="Disordered" evidence="1">
    <location>
        <begin position="114"/>
        <end position="143"/>
    </location>
</feature>
<keyword evidence="3" id="KW-1185">Reference proteome</keyword>
<reference evidence="2" key="1">
    <citation type="submission" date="2018-01" db="EMBL/GenBank/DDBJ databases">
        <authorList>
            <person name="Mao J.F."/>
        </authorList>
    </citation>
    <scope>NUCLEOTIDE SEQUENCE</scope>
    <source>
        <strain evidence="2">Huo1</strain>
        <tissue evidence="2">Leaf</tissue>
    </source>
</reference>
<name>A0A8X8VX16_SALSN</name>
<dbReference type="Proteomes" id="UP000298416">
    <property type="component" value="Unassembled WGS sequence"/>
</dbReference>
<sequence>MQALRRLRNGEVVVAMDPRLRRSTPSIHAVERVLKLARHCLAPSRLSRPSMRQCAEKLWDIRRELRENAAARAISSPFHSAKQNVFGSENSETLIHGGQVEDEGLAEVYTYTYESAEEPPQTEKKASEEQSWKRSSFHPQKRSQAAAKVLRNLCSHGKDERLLGRSGQTCPVGEGRARKWQHARHLSSITKNILMEQPLPNDSSSNKEIIAQGKRRSSQCLRGEWKRDSITAQPL</sequence>
<accession>A0A8X8VX16</accession>
<dbReference type="EMBL" id="PNBA02000389">
    <property type="protein sequence ID" value="KAG6383806.1"/>
    <property type="molecule type" value="Genomic_DNA"/>
</dbReference>
<dbReference type="Gene3D" id="1.10.510.10">
    <property type="entry name" value="Transferase(Phosphotransferase) domain 1"/>
    <property type="match status" value="1"/>
</dbReference>